<protein>
    <recommendedName>
        <fullName evidence="2">CID domain-containing protein</fullName>
    </recommendedName>
</protein>
<dbReference type="CDD" id="cd16982">
    <property type="entry name" value="CID_Pcf11"/>
    <property type="match status" value="1"/>
</dbReference>
<dbReference type="Proteomes" id="UP000078046">
    <property type="component" value="Unassembled WGS sequence"/>
</dbReference>
<evidence type="ECO:0000256" key="1">
    <source>
        <dbReference type="SAM" id="MobiDB-lite"/>
    </source>
</evidence>
<dbReference type="OrthoDB" id="343582at2759"/>
<dbReference type="SUPFAM" id="SSF48464">
    <property type="entry name" value="ENTH/VHS domain"/>
    <property type="match status" value="1"/>
</dbReference>
<accession>A0A177B2A5</accession>
<dbReference type="Pfam" id="PF04818">
    <property type="entry name" value="CID"/>
    <property type="match status" value="1"/>
</dbReference>
<dbReference type="GO" id="GO:0000993">
    <property type="term" value="F:RNA polymerase II complex binding"/>
    <property type="evidence" value="ECO:0007669"/>
    <property type="project" value="InterPro"/>
</dbReference>
<dbReference type="EMBL" id="LWCA01000459">
    <property type="protein sequence ID" value="OAF68366.1"/>
    <property type="molecule type" value="Genomic_DNA"/>
</dbReference>
<dbReference type="GO" id="GO:0031124">
    <property type="term" value="P:mRNA 3'-end processing"/>
    <property type="evidence" value="ECO:0007669"/>
    <property type="project" value="InterPro"/>
</dbReference>
<reference evidence="3 4" key="1">
    <citation type="submission" date="2016-04" db="EMBL/GenBank/DDBJ databases">
        <title>The genome of Intoshia linei affirms orthonectids as highly simplified spiralians.</title>
        <authorList>
            <person name="Mikhailov K.V."/>
            <person name="Slusarev G.S."/>
            <person name="Nikitin M.A."/>
            <person name="Logacheva M.D."/>
            <person name="Penin A."/>
            <person name="Aleoshin V."/>
            <person name="Panchin Y.V."/>
        </authorList>
    </citation>
    <scope>NUCLEOTIDE SEQUENCE [LARGE SCALE GENOMIC DNA]</scope>
    <source>
        <strain evidence="3">Intl2013</strain>
        <tissue evidence="3">Whole animal</tissue>
    </source>
</reference>
<feature type="region of interest" description="Disordered" evidence="1">
    <location>
        <begin position="413"/>
        <end position="440"/>
    </location>
</feature>
<evidence type="ECO:0000313" key="3">
    <source>
        <dbReference type="EMBL" id="OAF68366.1"/>
    </source>
</evidence>
<feature type="compositionally biased region" description="Basic and acidic residues" evidence="1">
    <location>
        <begin position="159"/>
        <end position="180"/>
    </location>
</feature>
<name>A0A177B2A5_9BILA</name>
<dbReference type="Gene3D" id="1.25.40.90">
    <property type="match status" value="1"/>
</dbReference>
<dbReference type="AlphaFoldDB" id="A0A177B2A5"/>
<proteinExistence type="predicted"/>
<dbReference type="GO" id="GO:0003729">
    <property type="term" value="F:mRNA binding"/>
    <property type="evidence" value="ECO:0007669"/>
    <property type="project" value="InterPro"/>
</dbReference>
<dbReference type="Pfam" id="PF21936">
    <property type="entry name" value="Pcf11_C"/>
    <property type="match status" value="1"/>
</dbReference>
<feature type="compositionally biased region" description="Low complexity" evidence="1">
    <location>
        <begin position="429"/>
        <end position="438"/>
    </location>
</feature>
<dbReference type="SMART" id="SM00582">
    <property type="entry name" value="RPR"/>
    <property type="match status" value="1"/>
</dbReference>
<dbReference type="PANTHER" id="PTHR15921">
    <property type="entry name" value="PRE-MRNA CLEAVAGE COMPLEX II"/>
    <property type="match status" value="1"/>
</dbReference>
<dbReference type="InterPro" id="IPR006569">
    <property type="entry name" value="CID_dom"/>
</dbReference>
<dbReference type="InterPro" id="IPR008942">
    <property type="entry name" value="ENTH_VHS"/>
</dbReference>
<keyword evidence="4" id="KW-1185">Reference proteome</keyword>
<dbReference type="GO" id="GO:0005737">
    <property type="term" value="C:cytoplasm"/>
    <property type="evidence" value="ECO:0007669"/>
    <property type="project" value="TreeGrafter"/>
</dbReference>
<feature type="domain" description="CID" evidence="2">
    <location>
        <begin position="1"/>
        <end position="130"/>
    </location>
</feature>
<evidence type="ECO:0000313" key="4">
    <source>
        <dbReference type="Proteomes" id="UP000078046"/>
    </source>
</evidence>
<organism evidence="3 4">
    <name type="scientific">Intoshia linei</name>
    <dbReference type="NCBI Taxonomy" id="1819745"/>
    <lineage>
        <taxon>Eukaryota</taxon>
        <taxon>Metazoa</taxon>
        <taxon>Spiralia</taxon>
        <taxon>Lophotrochozoa</taxon>
        <taxon>Mesozoa</taxon>
        <taxon>Orthonectida</taxon>
        <taxon>Rhopaluridae</taxon>
        <taxon>Intoshia</taxon>
    </lineage>
</organism>
<sequence length="663" mass="77849">MNSHIDAYRKELKTLTFNSKPIINVLTMLADDNRKEASKIIRQIENRIREVPSPIKLSLLYLLDSIIKNIKDDGKYIRIVEENIVDTFSHTFEKGNEKIRQSLFKLRNTWIRIIDKYVLKEIDESIRLLDPAWPIGKIDSSIYVNPYFILDSEKRGVHNGDQRDVDEKTQVKHKESKSTDTELSSMDSEIYEKQKRLDILLRTRDMKVVNMKSIPSIEMNNHHISEIKHKIPKIKEPDPKKRNVEKKIVEKPTTSQFTPFNNDELQKLKDLSNLLTIVQPKLSKTTFDNEDTPKNNDTHDYVDNQVIVTQAANVFDIDIDTFTPPGITRKIPPPPTQKYPNRIAHTFPFPNDSNLPINRRNASQFSRHGDVGSSSIFYQKPLYFPANEATNYNRPQIHYQHDYNKMKLQFDQKPLNNSKKPRSYQHGQFSNSNSFNSNHKNDKINNQVLSILQKAKLSGNMNKPVKDNINVPEVVNYLVRSGVIDPKMIKQNIFYEIPNLRDFYLPDFKRRYEPLITKLYSGSSCSSLCGRRFMLPAQKLIYEKHLDWHFRQNQLTIKQTYVTERELYICCDDWFVYEDDIYVDETTLKSDVFESKKNDLETLKKTVTSNCTEVSKLNDDNTCIVCQETFDVFYDQDEDIWKFKNCVKFDDKFFHPSCLDDYK</sequence>
<dbReference type="InterPro" id="IPR047415">
    <property type="entry name" value="Pcf11_CID"/>
</dbReference>
<dbReference type="InterPro" id="IPR054127">
    <property type="entry name" value="Pcf11_C"/>
</dbReference>
<gene>
    <name evidence="3" type="ORF">A3Q56_03903</name>
</gene>
<feature type="region of interest" description="Disordered" evidence="1">
    <location>
        <begin position="159"/>
        <end position="186"/>
    </location>
</feature>
<dbReference type="InterPro" id="IPR045154">
    <property type="entry name" value="PCF11-like"/>
</dbReference>
<dbReference type="PROSITE" id="PS51391">
    <property type="entry name" value="CID"/>
    <property type="match status" value="1"/>
</dbReference>
<dbReference type="GO" id="GO:0005849">
    <property type="term" value="C:mRNA cleavage factor complex"/>
    <property type="evidence" value="ECO:0007669"/>
    <property type="project" value="TreeGrafter"/>
</dbReference>
<comment type="caution">
    <text evidence="3">The sequence shown here is derived from an EMBL/GenBank/DDBJ whole genome shotgun (WGS) entry which is preliminary data.</text>
</comment>
<evidence type="ECO:0000259" key="2">
    <source>
        <dbReference type="PROSITE" id="PS51391"/>
    </source>
</evidence>
<dbReference type="GO" id="GO:0006369">
    <property type="term" value="P:termination of RNA polymerase II transcription"/>
    <property type="evidence" value="ECO:0007669"/>
    <property type="project" value="InterPro"/>
</dbReference>
<dbReference type="PANTHER" id="PTHR15921:SF3">
    <property type="entry name" value="PRE-MRNA CLEAVAGE COMPLEX 2 PROTEIN PCF11"/>
    <property type="match status" value="1"/>
</dbReference>